<dbReference type="PROSITE" id="PS50043">
    <property type="entry name" value="HTH_LUXR_2"/>
    <property type="match status" value="1"/>
</dbReference>
<dbReference type="Pfam" id="PF00196">
    <property type="entry name" value="GerE"/>
    <property type="match status" value="1"/>
</dbReference>
<dbReference type="GO" id="GO:0006355">
    <property type="term" value="P:regulation of DNA-templated transcription"/>
    <property type="evidence" value="ECO:0007669"/>
    <property type="project" value="InterPro"/>
</dbReference>
<evidence type="ECO:0000256" key="1">
    <source>
        <dbReference type="ARBA" id="ARBA00023125"/>
    </source>
</evidence>
<reference evidence="3" key="1">
    <citation type="submission" date="2022-01" db="EMBL/GenBank/DDBJ databases">
        <title>Antribacter sp. nov., isolated from Guizhou of China.</title>
        <authorList>
            <person name="Chengliang C."/>
            <person name="Ya Z."/>
        </authorList>
    </citation>
    <scope>NUCLEOTIDE SEQUENCE</scope>
    <source>
        <strain evidence="3">KLBMP 9083</strain>
    </source>
</reference>
<dbReference type="Proteomes" id="UP001165405">
    <property type="component" value="Unassembled WGS sequence"/>
</dbReference>
<dbReference type="InterPro" id="IPR039420">
    <property type="entry name" value="WalR-like"/>
</dbReference>
<dbReference type="PANTHER" id="PTHR43214:SF42">
    <property type="entry name" value="TRANSCRIPTIONAL REGULATORY PROTEIN DESR"/>
    <property type="match status" value="1"/>
</dbReference>
<dbReference type="SMART" id="SM00421">
    <property type="entry name" value="HTH_LUXR"/>
    <property type="match status" value="1"/>
</dbReference>
<feature type="domain" description="HTH luxR-type" evidence="2">
    <location>
        <begin position="622"/>
        <end position="686"/>
    </location>
</feature>
<dbReference type="EMBL" id="JAKGSG010000004">
    <property type="protein sequence ID" value="MCF4119463.1"/>
    <property type="molecule type" value="Genomic_DNA"/>
</dbReference>
<dbReference type="InterPro" id="IPR036388">
    <property type="entry name" value="WH-like_DNA-bd_sf"/>
</dbReference>
<dbReference type="RefSeq" id="WP_236087157.1">
    <property type="nucleotide sequence ID" value="NZ_JAKGSG010000004.1"/>
</dbReference>
<keyword evidence="4" id="KW-1185">Reference proteome</keyword>
<organism evidence="3 4">
    <name type="scientific">Antribacter soli</name>
    <dbReference type="NCBI Taxonomy" id="2910976"/>
    <lineage>
        <taxon>Bacteria</taxon>
        <taxon>Bacillati</taxon>
        <taxon>Actinomycetota</taxon>
        <taxon>Actinomycetes</taxon>
        <taxon>Micrococcales</taxon>
        <taxon>Promicromonosporaceae</taxon>
        <taxon>Antribacter</taxon>
    </lineage>
</organism>
<name>A0AA41Q9Q9_9MICO</name>
<proteinExistence type="predicted"/>
<sequence length="686" mass="72705">MDVADLDTMLAVADGLPEATRNLLMTAAAADPEDLPVFLGSLTEEELATWAPAERAGLLRLDGTAGTPLLWSSPDLPAALYERAPFVDRRRGHLALAAAHRAHAAHRTDRQAWHLAAATLGPDEVAAAALERTAEDARAHGGWAASSRLLERAASLTPDPTDAADRLMHAMRAAMYAGDAQRVAWLGDRALALTDDPRLTLEAGLATGWTMSKTTRHEDAVRLLTSVAARAAGGGDLDVAYGALAPAAVAAYYAGDPVLTAEVAAALALVPAPAPLRPGRSPLDRSPGLAHHLWLSVALDPVRHAAWVREVLAAVGHPLELDHVTLNMLGGAAWMADRTTEAVAMLRAFRDQHQRLATSGANPLATGTLGAALRDAGAWAEAEAILEETAVEAEARGADVVRRNALIDLAHLVALRGDTARARDLAGTALAGIDPGTSRSVGAFARQALGVAALSDGDHERAHDVLRFLVDDKGDPAHPHAALFGLVDLVTSSLRTGRYEEAADVADRFRDSLRDGGSARLRTLSEHATALVVAASPGSGNEAEIHFERALSDPDGDARPVERARVLLDLGAWLRRRRRVQEARPHLTAAAETFERLGARPFAERAATELRAAGVTARSDPAPATLDGLSPQQREIVLLAARGLTNKEIGERLYLSPRTVSSHLYRVFPLLGVTSRAQLRDVVPPR</sequence>
<dbReference type="PRINTS" id="PR00038">
    <property type="entry name" value="HTHLUXR"/>
</dbReference>
<evidence type="ECO:0000313" key="4">
    <source>
        <dbReference type="Proteomes" id="UP001165405"/>
    </source>
</evidence>
<dbReference type="SUPFAM" id="SSF48452">
    <property type="entry name" value="TPR-like"/>
    <property type="match status" value="2"/>
</dbReference>
<dbReference type="CDD" id="cd06170">
    <property type="entry name" value="LuxR_C_like"/>
    <property type="match status" value="1"/>
</dbReference>
<evidence type="ECO:0000313" key="3">
    <source>
        <dbReference type="EMBL" id="MCF4119463.1"/>
    </source>
</evidence>
<gene>
    <name evidence="3" type="ORF">L1785_00510</name>
</gene>
<dbReference type="GO" id="GO:0003677">
    <property type="term" value="F:DNA binding"/>
    <property type="evidence" value="ECO:0007669"/>
    <property type="project" value="UniProtKB-KW"/>
</dbReference>
<comment type="caution">
    <text evidence="3">The sequence shown here is derived from an EMBL/GenBank/DDBJ whole genome shotgun (WGS) entry which is preliminary data.</text>
</comment>
<keyword evidence="1" id="KW-0238">DNA-binding</keyword>
<dbReference type="InterPro" id="IPR016032">
    <property type="entry name" value="Sig_transdc_resp-reg_C-effctor"/>
</dbReference>
<dbReference type="InterPro" id="IPR011990">
    <property type="entry name" value="TPR-like_helical_dom_sf"/>
</dbReference>
<evidence type="ECO:0000259" key="2">
    <source>
        <dbReference type="PROSITE" id="PS50043"/>
    </source>
</evidence>
<accession>A0AA41Q9Q9</accession>
<dbReference type="SUPFAM" id="SSF46894">
    <property type="entry name" value="C-terminal effector domain of the bipartite response regulators"/>
    <property type="match status" value="1"/>
</dbReference>
<protein>
    <submittedName>
        <fullName evidence="3">LuxR C-terminal-related transcriptional regulator</fullName>
    </submittedName>
</protein>
<dbReference type="PANTHER" id="PTHR43214">
    <property type="entry name" value="TWO-COMPONENT RESPONSE REGULATOR"/>
    <property type="match status" value="1"/>
</dbReference>
<dbReference type="AlphaFoldDB" id="A0AA41Q9Q9"/>
<dbReference type="Gene3D" id="1.10.10.10">
    <property type="entry name" value="Winged helix-like DNA-binding domain superfamily/Winged helix DNA-binding domain"/>
    <property type="match status" value="1"/>
</dbReference>
<dbReference type="Gene3D" id="1.25.40.10">
    <property type="entry name" value="Tetratricopeptide repeat domain"/>
    <property type="match status" value="1"/>
</dbReference>
<dbReference type="InterPro" id="IPR000792">
    <property type="entry name" value="Tscrpt_reg_LuxR_C"/>
</dbReference>